<evidence type="ECO:0000259" key="1">
    <source>
        <dbReference type="Pfam" id="PF04451"/>
    </source>
</evidence>
<evidence type="ECO:0000259" key="2">
    <source>
        <dbReference type="Pfam" id="PF16903"/>
    </source>
</evidence>
<dbReference type="Gene3D" id="2.70.9.20">
    <property type="entry name" value="Major capsid protein Vp54"/>
    <property type="match status" value="1"/>
</dbReference>
<dbReference type="SUPFAM" id="SSF49749">
    <property type="entry name" value="Group II dsDNA viruses VP"/>
    <property type="match status" value="2"/>
</dbReference>
<dbReference type="InterPro" id="IPR031654">
    <property type="entry name" value="Capsid_N"/>
</dbReference>
<sequence>MVASLVRLLHSGIQDERLLPKVITDVKAYIRIHIRVGRMTTQWQRLDFQQSPQFNQTASCRLLKKGELITRLYLVTTMPDIYTPQQNAMTAAGINFVGPRFGWTNSLGHALIANANVSIGGNIVETLDGRLLEVLDEFNTPLEKVNDVNAMICRVQNGFTQTSLGNSTIPTQVIVPLPFWFSRGDLGAALPIDSLNVDEVRVSIQFRPLTSLYYTESHIVTNSTTSAEGISLWPIQNSSFYANDLSGNVIPGISNNPVSSIPNIQMPNKFTLGDSYLLAEYIYLDKPEANQFRLADIEVPIIQHVRLDPKDTQRAPYYQVALELQNPIRHLFFMAQNYSAMNYNAFFLSTAELSNNNNNTKLWWPDCSGLNPGYFTTLVPGFSTRGSEPFTLIELIYEGSYVRTSTENCALYRSILPSLEERKSPWINRYMYCIPFGVNAGYTPASIVNGEANMNRIMKKELRLGIRNSQRLWIYCWAETYNILKIYGGRGSLLFAY</sequence>
<dbReference type="InterPro" id="IPR016112">
    <property type="entry name" value="VP_dsDNA_II"/>
</dbReference>
<dbReference type="InterPro" id="IPR007542">
    <property type="entry name" value="MCP_C"/>
</dbReference>
<protein>
    <submittedName>
        <fullName evidence="3">Uncharacterized protein</fullName>
    </submittedName>
</protein>
<feature type="domain" description="Major capsid protein C-terminal" evidence="1">
    <location>
        <begin position="302"/>
        <end position="490"/>
    </location>
</feature>
<dbReference type="AlphaFoldDB" id="A0A6C0HG14"/>
<accession>A0A6C0HG14</accession>
<dbReference type="Pfam" id="PF16903">
    <property type="entry name" value="Capsid_N"/>
    <property type="match status" value="1"/>
</dbReference>
<dbReference type="EMBL" id="MN739945">
    <property type="protein sequence ID" value="QHT79076.1"/>
    <property type="molecule type" value="Genomic_DNA"/>
</dbReference>
<name>A0A6C0HG14_9ZZZZ</name>
<dbReference type="GO" id="GO:0005198">
    <property type="term" value="F:structural molecule activity"/>
    <property type="evidence" value="ECO:0007669"/>
    <property type="project" value="InterPro"/>
</dbReference>
<feature type="domain" description="Major capsid protein N-terminal" evidence="2">
    <location>
        <begin position="47"/>
        <end position="221"/>
    </location>
</feature>
<proteinExistence type="predicted"/>
<dbReference type="InterPro" id="IPR038519">
    <property type="entry name" value="MCP_C_sf"/>
</dbReference>
<organism evidence="3">
    <name type="scientific">viral metagenome</name>
    <dbReference type="NCBI Taxonomy" id="1070528"/>
    <lineage>
        <taxon>unclassified sequences</taxon>
        <taxon>metagenomes</taxon>
        <taxon>organismal metagenomes</taxon>
    </lineage>
</organism>
<evidence type="ECO:0000313" key="3">
    <source>
        <dbReference type="EMBL" id="QHT79076.1"/>
    </source>
</evidence>
<dbReference type="Gene3D" id="2.70.9.10">
    <property type="entry name" value="Adenovirus Type 2 Hexon, domain 4"/>
    <property type="match status" value="1"/>
</dbReference>
<dbReference type="Pfam" id="PF04451">
    <property type="entry name" value="Capsid_NCLDV"/>
    <property type="match status" value="1"/>
</dbReference>
<reference evidence="3" key="1">
    <citation type="journal article" date="2020" name="Nature">
        <title>Giant virus diversity and host interactions through global metagenomics.</title>
        <authorList>
            <person name="Schulz F."/>
            <person name="Roux S."/>
            <person name="Paez-Espino D."/>
            <person name="Jungbluth S."/>
            <person name="Walsh D.A."/>
            <person name="Denef V.J."/>
            <person name="McMahon K.D."/>
            <person name="Konstantinidis K.T."/>
            <person name="Eloe-Fadrosh E.A."/>
            <person name="Kyrpides N.C."/>
            <person name="Woyke T."/>
        </authorList>
    </citation>
    <scope>NUCLEOTIDE SEQUENCE</scope>
    <source>
        <strain evidence="3">GVMAG-M-3300023179-97</strain>
    </source>
</reference>